<dbReference type="InterPro" id="IPR011990">
    <property type="entry name" value="TPR-like_helical_dom_sf"/>
</dbReference>
<accession>A0AAD5PCR0</accession>
<dbReference type="EMBL" id="JAIXMP010000018">
    <property type="protein sequence ID" value="KAI9258859.1"/>
    <property type="molecule type" value="Genomic_DNA"/>
</dbReference>
<dbReference type="Gene3D" id="1.25.40.10">
    <property type="entry name" value="Tetratricopeptide repeat domain"/>
    <property type="match status" value="1"/>
</dbReference>
<dbReference type="AlphaFoldDB" id="A0AAD5PCR0"/>
<dbReference type="SUPFAM" id="SSF48452">
    <property type="entry name" value="TPR-like"/>
    <property type="match status" value="1"/>
</dbReference>
<evidence type="ECO:0000313" key="2">
    <source>
        <dbReference type="Proteomes" id="UP001209540"/>
    </source>
</evidence>
<dbReference type="Proteomes" id="UP001209540">
    <property type="component" value="Unassembled WGS sequence"/>
</dbReference>
<sequence>MAAITTTAQFQTSSFSASYQDPYTQFTSTQLDLTLVHDAFNQRKHTYAAHTYAHAIEFYTKAPNALHQDPHTVILFHRAVAYEKSQQYQKVLNDCQLAFTCKSWYKFVLQEWPYIGSFIDATADHGLPKDPDVLTQFLCIVFRILIQYSWSKIKTLEIHPLSNQQLLDIIQLNKELLKKLNLNHNTNNGGFNHGQGLTDTVRMCHNMHTITFMIEGGADFEYIKPSLTPFNWYPTNLNFSYAMTPDSLIQLLKRIPSLKTLYMVDNNTWSL</sequence>
<gene>
    <name evidence="1" type="ORF">BDA99DRAFT_538783</name>
</gene>
<organism evidence="1 2">
    <name type="scientific">Phascolomyces articulosus</name>
    <dbReference type="NCBI Taxonomy" id="60185"/>
    <lineage>
        <taxon>Eukaryota</taxon>
        <taxon>Fungi</taxon>
        <taxon>Fungi incertae sedis</taxon>
        <taxon>Mucoromycota</taxon>
        <taxon>Mucoromycotina</taxon>
        <taxon>Mucoromycetes</taxon>
        <taxon>Mucorales</taxon>
        <taxon>Lichtheimiaceae</taxon>
        <taxon>Phascolomyces</taxon>
    </lineage>
</organism>
<name>A0AAD5PCR0_9FUNG</name>
<keyword evidence="2" id="KW-1185">Reference proteome</keyword>
<reference evidence="1" key="1">
    <citation type="journal article" date="2022" name="IScience">
        <title>Evolution of zygomycete secretomes and the origins of terrestrial fungal ecologies.</title>
        <authorList>
            <person name="Chang Y."/>
            <person name="Wang Y."/>
            <person name="Mondo S."/>
            <person name="Ahrendt S."/>
            <person name="Andreopoulos W."/>
            <person name="Barry K."/>
            <person name="Beard J."/>
            <person name="Benny G.L."/>
            <person name="Blankenship S."/>
            <person name="Bonito G."/>
            <person name="Cuomo C."/>
            <person name="Desiro A."/>
            <person name="Gervers K.A."/>
            <person name="Hundley H."/>
            <person name="Kuo A."/>
            <person name="LaButti K."/>
            <person name="Lang B.F."/>
            <person name="Lipzen A."/>
            <person name="O'Donnell K."/>
            <person name="Pangilinan J."/>
            <person name="Reynolds N."/>
            <person name="Sandor L."/>
            <person name="Smith M.E."/>
            <person name="Tsang A."/>
            <person name="Grigoriev I.V."/>
            <person name="Stajich J.E."/>
            <person name="Spatafora J.W."/>
        </authorList>
    </citation>
    <scope>NUCLEOTIDE SEQUENCE</scope>
    <source>
        <strain evidence="1">RSA 2281</strain>
    </source>
</reference>
<evidence type="ECO:0000313" key="1">
    <source>
        <dbReference type="EMBL" id="KAI9258859.1"/>
    </source>
</evidence>
<protein>
    <submittedName>
        <fullName evidence="1">Uncharacterized protein</fullName>
    </submittedName>
</protein>
<proteinExistence type="predicted"/>
<comment type="caution">
    <text evidence="1">The sequence shown here is derived from an EMBL/GenBank/DDBJ whole genome shotgun (WGS) entry which is preliminary data.</text>
</comment>
<reference evidence="1" key="2">
    <citation type="submission" date="2023-02" db="EMBL/GenBank/DDBJ databases">
        <authorList>
            <consortium name="DOE Joint Genome Institute"/>
            <person name="Mondo S.J."/>
            <person name="Chang Y."/>
            <person name="Wang Y."/>
            <person name="Ahrendt S."/>
            <person name="Andreopoulos W."/>
            <person name="Barry K."/>
            <person name="Beard J."/>
            <person name="Benny G.L."/>
            <person name="Blankenship S."/>
            <person name="Bonito G."/>
            <person name="Cuomo C."/>
            <person name="Desiro A."/>
            <person name="Gervers K.A."/>
            <person name="Hundley H."/>
            <person name="Kuo A."/>
            <person name="LaButti K."/>
            <person name="Lang B.F."/>
            <person name="Lipzen A."/>
            <person name="O'Donnell K."/>
            <person name="Pangilinan J."/>
            <person name="Reynolds N."/>
            <person name="Sandor L."/>
            <person name="Smith M.W."/>
            <person name="Tsang A."/>
            <person name="Grigoriev I.V."/>
            <person name="Stajich J.E."/>
            <person name="Spatafora J.W."/>
        </authorList>
    </citation>
    <scope>NUCLEOTIDE SEQUENCE</scope>
    <source>
        <strain evidence="1">RSA 2281</strain>
    </source>
</reference>